<name>A0A8S5PHS6_9CAUD</name>
<proteinExistence type="predicted"/>
<dbReference type="Pfam" id="PF18896">
    <property type="entry name" value="SLT_3"/>
    <property type="match status" value="1"/>
</dbReference>
<evidence type="ECO:0000313" key="2">
    <source>
        <dbReference type="EMBL" id="DAE05929.1"/>
    </source>
</evidence>
<dbReference type="SUPFAM" id="SSF53955">
    <property type="entry name" value="Lysozyme-like"/>
    <property type="match status" value="1"/>
</dbReference>
<reference evidence="2" key="1">
    <citation type="journal article" date="2021" name="Proc. Natl. Acad. Sci. U.S.A.">
        <title>A Catalog of Tens of Thousands of Viruses from Human Metagenomes Reveals Hidden Associations with Chronic Diseases.</title>
        <authorList>
            <person name="Tisza M.J."/>
            <person name="Buck C.B."/>
        </authorList>
    </citation>
    <scope>NUCLEOTIDE SEQUENCE</scope>
    <source>
        <strain evidence="2">CtNYa18</strain>
    </source>
</reference>
<sequence>MAVMKAESGCRTGALGYNTNGTNDAGLFQVNSIHDMTDRRYQPEHNVALAYKIYAARSKWDSSGWKAWSVCLNGKVKCY</sequence>
<accession>A0A8S5PHS6</accession>
<evidence type="ECO:0000259" key="1">
    <source>
        <dbReference type="Pfam" id="PF18896"/>
    </source>
</evidence>
<protein>
    <submittedName>
        <fullName evidence="2">LAgB-like protein</fullName>
    </submittedName>
</protein>
<dbReference type="InterPro" id="IPR023346">
    <property type="entry name" value="Lysozyme-like_dom_sf"/>
</dbReference>
<feature type="domain" description="Transglycosylase SLT" evidence="1">
    <location>
        <begin position="2"/>
        <end position="61"/>
    </location>
</feature>
<dbReference type="EMBL" id="BK015422">
    <property type="protein sequence ID" value="DAE05929.1"/>
    <property type="molecule type" value="Genomic_DNA"/>
</dbReference>
<organism evidence="2">
    <name type="scientific">Myoviridae sp. ctNYa18</name>
    <dbReference type="NCBI Taxonomy" id="2825090"/>
    <lineage>
        <taxon>Viruses</taxon>
        <taxon>Duplodnaviria</taxon>
        <taxon>Heunggongvirae</taxon>
        <taxon>Uroviricota</taxon>
        <taxon>Caudoviricetes</taxon>
    </lineage>
</organism>
<dbReference type="InterPro" id="IPR043992">
    <property type="entry name" value="SLT_3"/>
</dbReference>
<dbReference type="Gene3D" id="1.10.530.10">
    <property type="match status" value="1"/>
</dbReference>